<evidence type="ECO:0000256" key="3">
    <source>
        <dbReference type="ARBA" id="ARBA00022605"/>
    </source>
</evidence>
<dbReference type="Gene3D" id="3.30.360.10">
    <property type="entry name" value="Dihydrodipicolinate Reductase, domain 2"/>
    <property type="match status" value="1"/>
</dbReference>
<evidence type="ECO:0000256" key="7">
    <source>
        <dbReference type="HAMAP-Rule" id="MF_00150"/>
    </source>
</evidence>
<dbReference type="Pfam" id="PF22698">
    <property type="entry name" value="Semialdhyde_dhC_1"/>
    <property type="match status" value="1"/>
</dbReference>
<keyword evidence="7" id="KW-0963">Cytoplasm</keyword>
<dbReference type="PANTHER" id="PTHR32338:SF10">
    <property type="entry name" value="N-ACETYL-GAMMA-GLUTAMYL-PHOSPHATE REDUCTASE, CHLOROPLASTIC-RELATED"/>
    <property type="match status" value="1"/>
</dbReference>
<dbReference type="CDD" id="cd23934">
    <property type="entry name" value="AGPR_1_C"/>
    <property type="match status" value="1"/>
</dbReference>
<proteinExistence type="inferred from homology"/>
<dbReference type="InterPro" id="IPR050085">
    <property type="entry name" value="AGPR"/>
</dbReference>
<evidence type="ECO:0000259" key="9">
    <source>
        <dbReference type="SMART" id="SM00859"/>
    </source>
</evidence>
<keyword evidence="4 7" id="KW-0521">NADP</keyword>
<keyword evidence="11" id="KW-1185">Reference proteome</keyword>
<dbReference type="FunFam" id="3.30.360.10:FF:000014">
    <property type="entry name" value="N-acetyl-gamma-glutamyl-phosphate reductase"/>
    <property type="match status" value="1"/>
</dbReference>
<protein>
    <recommendedName>
        <fullName evidence="7">N-acetyl-gamma-glutamyl-phosphate reductase</fullName>
        <shortName evidence="7">AGPR</shortName>
        <ecNumber evidence="7">1.2.1.38</ecNumber>
    </recommendedName>
    <alternativeName>
        <fullName evidence="7">N-acetyl-glutamate semialdehyde dehydrogenase</fullName>
        <shortName evidence="7">NAGSA dehydrogenase</shortName>
    </alternativeName>
</protein>
<dbReference type="InterPro" id="IPR000706">
    <property type="entry name" value="AGPR_type-1"/>
</dbReference>
<feature type="domain" description="Semialdehyde dehydrogenase NAD-binding" evidence="9">
    <location>
        <begin position="13"/>
        <end position="151"/>
    </location>
</feature>
<dbReference type="EMBL" id="QVTD01000004">
    <property type="protein sequence ID" value="RFU64148.1"/>
    <property type="molecule type" value="Genomic_DNA"/>
</dbReference>
<organism evidence="10 11">
    <name type="scientific">Peribacillus glennii</name>
    <dbReference type="NCBI Taxonomy" id="2303991"/>
    <lineage>
        <taxon>Bacteria</taxon>
        <taxon>Bacillati</taxon>
        <taxon>Bacillota</taxon>
        <taxon>Bacilli</taxon>
        <taxon>Bacillales</taxon>
        <taxon>Bacillaceae</taxon>
        <taxon>Peribacillus</taxon>
    </lineage>
</organism>
<dbReference type="InterPro" id="IPR000534">
    <property type="entry name" value="Semialdehyde_DH_NAD-bd"/>
</dbReference>
<dbReference type="InterPro" id="IPR023013">
    <property type="entry name" value="AGPR_AS"/>
</dbReference>
<dbReference type="GO" id="GO:0051287">
    <property type="term" value="F:NAD binding"/>
    <property type="evidence" value="ECO:0007669"/>
    <property type="project" value="InterPro"/>
</dbReference>
<comment type="subcellular location">
    <subcellularLocation>
        <location evidence="7">Cytoplasm</location>
    </subcellularLocation>
</comment>
<evidence type="ECO:0000256" key="4">
    <source>
        <dbReference type="ARBA" id="ARBA00022857"/>
    </source>
</evidence>
<keyword evidence="5 7" id="KW-0560">Oxidoreductase</keyword>
<evidence type="ECO:0000256" key="6">
    <source>
        <dbReference type="ARBA" id="ARBA00050557"/>
    </source>
</evidence>
<evidence type="ECO:0000256" key="5">
    <source>
        <dbReference type="ARBA" id="ARBA00023002"/>
    </source>
</evidence>
<dbReference type="Gene3D" id="3.40.50.720">
    <property type="entry name" value="NAD(P)-binding Rossmann-like Domain"/>
    <property type="match status" value="1"/>
</dbReference>
<dbReference type="PROSITE" id="PS01224">
    <property type="entry name" value="ARGC"/>
    <property type="match status" value="1"/>
</dbReference>
<dbReference type="InterPro" id="IPR058924">
    <property type="entry name" value="AGPR_dimerisation_dom"/>
</dbReference>
<dbReference type="CDD" id="cd17895">
    <property type="entry name" value="AGPR_1_N"/>
    <property type="match status" value="1"/>
</dbReference>
<comment type="similarity">
    <text evidence="7">Belongs to the NAGSA dehydrogenase family. Type 1 subfamily.</text>
</comment>
<gene>
    <name evidence="7" type="primary">argC</name>
    <name evidence="10" type="ORF">D0466_09470</name>
</gene>
<dbReference type="GO" id="GO:0003942">
    <property type="term" value="F:N-acetyl-gamma-glutamyl-phosphate reductase activity"/>
    <property type="evidence" value="ECO:0007669"/>
    <property type="project" value="UniProtKB-UniRule"/>
</dbReference>
<comment type="caution">
    <text evidence="10">The sequence shown here is derived from an EMBL/GenBank/DDBJ whole genome shotgun (WGS) entry which is preliminary data.</text>
</comment>
<name>A0A372LEB6_9BACI</name>
<dbReference type="NCBIfam" id="TIGR01850">
    <property type="entry name" value="argC"/>
    <property type="match status" value="1"/>
</dbReference>
<comment type="function">
    <text evidence="7">Catalyzes the NADPH-dependent reduction of N-acetyl-5-glutamyl phosphate to yield N-acetyl-L-glutamate 5-semialdehyde.</text>
</comment>
<dbReference type="GO" id="GO:0005737">
    <property type="term" value="C:cytoplasm"/>
    <property type="evidence" value="ECO:0007669"/>
    <property type="project" value="UniProtKB-SubCell"/>
</dbReference>
<evidence type="ECO:0000256" key="2">
    <source>
        <dbReference type="ARBA" id="ARBA00022571"/>
    </source>
</evidence>
<dbReference type="HAMAP" id="MF_00150">
    <property type="entry name" value="ArgC_type1"/>
    <property type="match status" value="1"/>
</dbReference>
<accession>A0A372LEB6</accession>
<dbReference type="Pfam" id="PF01118">
    <property type="entry name" value="Semialdhyde_dh"/>
    <property type="match status" value="1"/>
</dbReference>
<dbReference type="GO" id="GO:0006526">
    <property type="term" value="P:L-arginine biosynthetic process"/>
    <property type="evidence" value="ECO:0007669"/>
    <property type="project" value="UniProtKB-UniRule"/>
</dbReference>
<comment type="pathway">
    <text evidence="1 7">Amino-acid biosynthesis; L-arginine biosynthesis; N(2)-acetyl-L-ornithine from L-glutamate: step 3/4.</text>
</comment>
<dbReference type="AlphaFoldDB" id="A0A372LEB6"/>
<sequence>MSVNFWIGDDYLKVSIVGATGYGGLELIRLLQNHPHLEIASLHTSSRFGRQIHEDSPHLLHMEYTLEEIVPEDIAKKADIVFLATPSGISVQLAPEFFKLGVKVIDLSGDLRLKNPGNYERWYKHSAAPSEILQEAVYGLSEWNASRIKHAKIIANPGCYPTATLLGLAPLYTEKWATGKDVIVDAKSGVSGAGKSPSAGTHYSEINENFKIYKVHTHQHIPEIEQQLGLWNEESQPISFSTHLVPMTRGIMATMYVKLHRHTSTEELIDLYNTVYENHPFVRVQPMDAFPCTKQVFGSNFCDIGIAFDERTNKATIVSVIDNLMKGAAGQAVQNANIMLGAEESAGLLNIPLYP</sequence>
<dbReference type="Proteomes" id="UP000262939">
    <property type="component" value="Unassembled WGS sequence"/>
</dbReference>
<evidence type="ECO:0000256" key="1">
    <source>
        <dbReference type="ARBA" id="ARBA00004862"/>
    </source>
</evidence>
<dbReference type="EC" id="1.2.1.38" evidence="7"/>
<feature type="active site" evidence="7 8">
    <location>
        <position position="159"/>
    </location>
</feature>
<dbReference type="SUPFAM" id="SSF51735">
    <property type="entry name" value="NAD(P)-binding Rossmann-fold domains"/>
    <property type="match status" value="1"/>
</dbReference>
<dbReference type="UniPathway" id="UPA00068">
    <property type="reaction ID" value="UER00108"/>
</dbReference>
<evidence type="ECO:0000313" key="10">
    <source>
        <dbReference type="EMBL" id="RFU64148.1"/>
    </source>
</evidence>
<keyword evidence="3 7" id="KW-0028">Amino-acid biosynthesis</keyword>
<reference evidence="10 11" key="1">
    <citation type="submission" date="2018-08" db="EMBL/GenBank/DDBJ databases">
        <title>Bacillus chawlae sp. nov., Bacillus glennii sp. nov., and Bacillus saganii sp. nov. Isolated from the Vehicle Assembly Building at Kennedy Space Center where the Viking Spacecraft were Assembled.</title>
        <authorList>
            <person name="Seuylemezian A."/>
            <person name="Vaishampayan P."/>
        </authorList>
    </citation>
    <scope>NUCLEOTIDE SEQUENCE [LARGE SCALE GENOMIC DNA]</scope>
    <source>
        <strain evidence="10 11">V44-8</strain>
    </source>
</reference>
<dbReference type="GO" id="GO:0070401">
    <property type="term" value="F:NADP+ binding"/>
    <property type="evidence" value="ECO:0007669"/>
    <property type="project" value="InterPro"/>
</dbReference>
<comment type="catalytic activity">
    <reaction evidence="6 7">
        <text>N-acetyl-L-glutamate 5-semialdehyde + phosphate + NADP(+) = N-acetyl-L-glutamyl 5-phosphate + NADPH + H(+)</text>
        <dbReference type="Rhea" id="RHEA:21588"/>
        <dbReference type="ChEBI" id="CHEBI:15378"/>
        <dbReference type="ChEBI" id="CHEBI:29123"/>
        <dbReference type="ChEBI" id="CHEBI:43474"/>
        <dbReference type="ChEBI" id="CHEBI:57783"/>
        <dbReference type="ChEBI" id="CHEBI:57936"/>
        <dbReference type="ChEBI" id="CHEBI:58349"/>
        <dbReference type="EC" id="1.2.1.38"/>
    </reaction>
</comment>
<dbReference type="RefSeq" id="WP_117322331.1">
    <property type="nucleotide sequence ID" value="NZ_QVTD01000004.1"/>
</dbReference>
<dbReference type="SUPFAM" id="SSF55347">
    <property type="entry name" value="Glyceraldehyde-3-phosphate dehydrogenase-like, C-terminal domain"/>
    <property type="match status" value="1"/>
</dbReference>
<dbReference type="SMART" id="SM00859">
    <property type="entry name" value="Semialdhyde_dh"/>
    <property type="match status" value="1"/>
</dbReference>
<dbReference type="InterPro" id="IPR036291">
    <property type="entry name" value="NAD(P)-bd_dom_sf"/>
</dbReference>
<keyword evidence="2 7" id="KW-0055">Arginine biosynthesis</keyword>
<dbReference type="PANTHER" id="PTHR32338">
    <property type="entry name" value="N-ACETYL-GAMMA-GLUTAMYL-PHOSPHATE REDUCTASE, CHLOROPLASTIC-RELATED-RELATED"/>
    <property type="match status" value="1"/>
</dbReference>
<evidence type="ECO:0000313" key="11">
    <source>
        <dbReference type="Proteomes" id="UP000262939"/>
    </source>
</evidence>
<evidence type="ECO:0000256" key="8">
    <source>
        <dbReference type="PROSITE-ProRule" id="PRU10010"/>
    </source>
</evidence>